<dbReference type="AlphaFoldDB" id="A0A9D0ZTU2"/>
<name>A0A9D0ZTU2_9FIRM</name>
<accession>A0A9D0ZTU2</accession>
<dbReference type="Proteomes" id="UP000886886">
    <property type="component" value="Unassembled WGS sequence"/>
</dbReference>
<protein>
    <submittedName>
        <fullName evidence="1">Uncharacterized protein</fullName>
    </submittedName>
</protein>
<comment type="caution">
    <text evidence="1">The sequence shown here is derived from an EMBL/GenBank/DDBJ whole genome shotgun (WGS) entry which is preliminary data.</text>
</comment>
<reference evidence="1" key="1">
    <citation type="submission" date="2020-10" db="EMBL/GenBank/DDBJ databases">
        <authorList>
            <person name="Gilroy R."/>
        </authorList>
    </citation>
    <scope>NUCLEOTIDE SEQUENCE</scope>
    <source>
        <strain evidence="1">ChiSjej3B21-11622</strain>
    </source>
</reference>
<gene>
    <name evidence="1" type="ORF">IAB26_01960</name>
</gene>
<dbReference type="EMBL" id="DVFT01000027">
    <property type="protein sequence ID" value="HIQ95305.1"/>
    <property type="molecule type" value="Genomic_DNA"/>
</dbReference>
<sequence length="189" mass="21542">NTGMFGVIQIIPASFTNPADSISMFDFGKSGKLPLPVQLSNHIRGKMLPNVDGVWFPSEDGLRDFELLRIFNNGIVELKYNLNTRSYGDEEYLVSLEFFNAIEEIIEGTSEIYKALERHSTMYVCTSIIGCKGYWNYDSRSFGRSAASKVDRDRIVCTPLEIRDILDLKNVKEIIEECKKMTRYALGMK</sequence>
<reference evidence="1" key="2">
    <citation type="journal article" date="2021" name="PeerJ">
        <title>Extensive microbial diversity within the chicken gut microbiome revealed by metagenomics and culture.</title>
        <authorList>
            <person name="Gilroy R."/>
            <person name="Ravi A."/>
            <person name="Getino M."/>
            <person name="Pursley I."/>
            <person name="Horton D.L."/>
            <person name="Alikhan N.F."/>
            <person name="Baker D."/>
            <person name="Gharbi K."/>
            <person name="Hall N."/>
            <person name="Watson M."/>
            <person name="Adriaenssens E.M."/>
            <person name="Foster-Nyarko E."/>
            <person name="Jarju S."/>
            <person name="Secka A."/>
            <person name="Antonio M."/>
            <person name="Oren A."/>
            <person name="Chaudhuri R.R."/>
            <person name="La Ragione R."/>
            <person name="Hildebrand F."/>
            <person name="Pallen M.J."/>
        </authorList>
    </citation>
    <scope>NUCLEOTIDE SEQUENCE</scope>
    <source>
        <strain evidence="1">ChiSjej3B21-11622</strain>
    </source>
</reference>
<proteinExistence type="predicted"/>
<organism evidence="1 2">
    <name type="scientific">Candidatus Limivivens merdigallinarum</name>
    <dbReference type="NCBI Taxonomy" id="2840859"/>
    <lineage>
        <taxon>Bacteria</taxon>
        <taxon>Bacillati</taxon>
        <taxon>Bacillota</taxon>
        <taxon>Clostridia</taxon>
        <taxon>Lachnospirales</taxon>
        <taxon>Lachnospiraceae</taxon>
        <taxon>Lachnospiraceae incertae sedis</taxon>
        <taxon>Candidatus Limivivens</taxon>
    </lineage>
</organism>
<feature type="non-terminal residue" evidence="1">
    <location>
        <position position="1"/>
    </location>
</feature>
<evidence type="ECO:0000313" key="2">
    <source>
        <dbReference type="Proteomes" id="UP000886886"/>
    </source>
</evidence>
<evidence type="ECO:0000313" key="1">
    <source>
        <dbReference type="EMBL" id="HIQ95305.1"/>
    </source>
</evidence>